<proteinExistence type="predicted"/>
<protein>
    <recommendedName>
        <fullName evidence="8">Peptidase S54 rhomboid domain-containing protein</fullName>
    </recommendedName>
</protein>
<evidence type="ECO:0000256" key="7">
    <source>
        <dbReference type="SAM" id="Phobius"/>
    </source>
</evidence>
<evidence type="ECO:0000256" key="6">
    <source>
        <dbReference type="SAM" id="MobiDB-lite"/>
    </source>
</evidence>
<evidence type="ECO:0000259" key="8">
    <source>
        <dbReference type="Pfam" id="PF01694"/>
    </source>
</evidence>
<feature type="transmembrane region" description="Helical" evidence="7">
    <location>
        <begin position="242"/>
        <end position="262"/>
    </location>
</feature>
<keyword evidence="2 7" id="KW-0812">Transmembrane</keyword>
<dbReference type="InterPro" id="IPR022764">
    <property type="entry name" value="Peptidase_S54_rhomboid_dom"/>
</dbReference>
<dbReference type="GO" id="GO:0004252">
    <property type="term" value="F:serine-type endopeptidase activity"/>
    <property type="evidence" value="ECO:0007669"/>
    <property type="project" value="InterPro"/>
</dbReference>
<feature type="transmembrane region" description="Helical" evidence="7">
    <location>
        <begin position="148"/>
        <end position="170"/>
    </location>
</feature>
<keyword evidence="3" id="KW-0256">Endoplasmic reticulum</keyword>
<organism evidence="9 10">
    <name type="scientific">Synchytrium endobioticum</name>
    <dbReference type="NCBI Taxonomy" id="286115"/>
    <lineage>
        <taxon>Eukaryota</taxon>
        <taxon>Fungi</taxon>
        <taxon>Fungi incertae sedis</taxon>
        <taxon>Chytridiomycota</taxon>
        <taxon>Chytridiomycota incertae sedis</taxon>
        <taxon>Chytridiomycetes</taxon>
        <taxon>Synchytriales</taxon>
        <taxon>Synchytriaceae</taxon>
        <taxon>Synchytrium</taxon>
    </lineage>
</organism>
<keyword evidence="5 7" id="KW-0472">Membrane</keyword>
<dbReference type="InterPro" id="IPR051512">
    <property type="entry name" value="Inactive_Rhomboid"/>
</dbReference>
<keyword evidence="4 7" id="KW-1133">Transmembrane helix</keyword>
<dbReference type="VEuPathDB" id="FungiDB:SeMB42_g07663"/>
<sequence>MPAAKSDGSKRRKKGGQQQIPRALYNPEVRKQLAKMKPHRPYFMILVSVIQVAMLLYSIILNNQRTGSIIESVSINPMIGPTAWIQIQLGARFVPCMKDTPTFNDSILYQCPSGVGLNKTQSSSSQPICTLEQLCGLGGFPTGSPSQWYRFILPLFLHGGVVHLLLNFGFQLRTGLQMEGDFGWWRIGMIYMISGVCGFVFGAQYSPGTPSVGCSGALYGLIACLLLDLLQNWKLIINPWMELLKMIATTIMSLGIGLFPYVDNFAHVGGFFSGILAGLIFMPTIHFGKWDKIRKRFLMLISIPITAVVMWLMLRSFYNGSSGDCTFCKYVNCIPGMPWCAQKWGES</sequence>
<dbReference type="PANTHER" id="PTHR45965:SF3">
    <property type="entry name" value="INACTIVE RHOMBOID PROTEIN 1"/>
    <property type="match status" value="1"/>
</dbReference>
<feature type="domain" description="Peptidase S54 rhomboid" evidence="8">
    <location>
        <begin position="146"/>
        <end position="282"/>
    </location>
</feature>
<evidence type="ECO:0000256" key="3">
    <source>
        <dbReference type="ARBA" id="ARBA00022824"/>
    </source>
</evidence>
<reference evidence="9 10" key="1">
    <citation type="journal article" date="2019" name="Sci. Rep.">
        <title>Comparative genomics of chytrid fungi reveal insights into the obligate biotrophic and pathogenic lifestyle of Synchytrium endobioticum.</title>
        <authorList>
            <person name="van de Vossenberg B.T.L.H."/>
            <person name="Warris S."/>
            <person name="Nguyen H.D.T."/>
            <person name="van Gent-Pelzer M.P.E."/>
            <person name="Joly D.L."/>
            <person name="van de Geest H.C."/>
            <person name="Bonants P.J.M."/>
            <person name="Smith D.S."/>
            <person name="Levesque C.A."/>
            <person name="van der Lee T.A.J."/>
        </authorList>
    </citation>
    <scope>NUCLEOTIDE SEQUENCE [LARGE SCALE GENOMIC DNA]</scope>
    <source>
        <strain evidence="9 10">MB42</strain>
    </source>
</reference>
<dbReference type="GO" id="GO:0005789">
    <property type="term" value="C:endoplasmic reticulum membrane"/>
    <property type="evidence" value="ECO:0007669"/>
    <property type="project" value="UniProtKB-SubCell"/>
</dbReference>
<feature type="transmembrane region" description="Helical" evidence="7">
    <location>
        <begin position="41"/>
        <end position="60"/>
    </location>
</feature>
<accession>A0A507C3C2</accession>
<evidence type="ECO:0000256" key="4">
    <source>
        <dbReference type="ARBA" id="ARBA00022989"/>
    </source>
</evidence>
<feature type="transmembrane region" description="Helical" evidence="7">
    <location>
        <begin position="268"/>
        <end position="285"/>
    </location>
</feature>
<dbReference type="Proteomes" id="UP000317494">
    <property type="component" value="Unassembled WGS sequence"/>
</dbReference>
<keyword evidence="10" id="KW-1185">Reference proteome</keyword>
<evidence type="ECO:0000256" key="1">
    <source>
        <dbReference type="ARBA" id="ARBA00004477"/>
    </source>
</evidence>
<dbReference type="GO" id="GO:0042058">
    <property type="term" value="P:regulation of epidermal growth factor receptor signaling pathway"/>
    <property type="evidence" value="ECO:0007669"/>
    <property type="project" value="TreeGrafter"/>
</dbReference>
<dbReference type="Pfam" id="PF01694">
    <property type="entry name" value="Rhomboid"/>
    <property type="match status" value="1"/>
</dbReference>
<feature type="transmembrane region" description="Helical" evidence="7">
    <location>
        <begin position="209"/>
        <end position="230"/>
    </location>
</feature>
<dbReference type="EMBL" id="QEAN01000585">
    <property type="protein sequence ID" value="TPX32013.1"/>
    <property type="molecule type" value="Genomic_DNA"/>
</dbReference>
<evidence type="ECO:0000256" key="2">
    <source>
        <dbReference type="ARBA" id="ARBA00022692"/>
    </source>
</evidence>
<name>A0A507C3C2_9FUNG</name>
<evidence type="ECO:0000256" key="5">
    <source>
        <dbReference type="ARBA" id="ARBA00023136"/>
    </source>
</evidence>
<dbReference type="STRING" id="286115.A0A507C3C2"/>
<evidence type="ECO:0000313" key="9">
    <source>
        <dbReference type="EMBL" id="TPX32013.1"/>
    </source>
</evidence>
<gene>
    <name evidence="9" type="ORF">SeMB42_g07663</name>
</gene>
<evidence type="ECO:0000313" key="10">
    <source>
        <dbReference type="Proteomes" id="UP000317494"/>
    </source>
</evidence>
<feature type="region of interest" description="Disordered" evidence="6">
    <location>
        <begin position="1"/>
        <end position="22"/>
    </location>
</feature>
<dbReference type="Gene3D" id="1.20.1540.10">
    <property type="entry name" value="Rhomboid-like"/>
    <property type="match status" value="1"/>
</dbReference>
<comment type="subcellular location">
    <subcellularLocation>
        <location evidence="1">Endoplasmic reticulum membrane</location>
        <topology evidence="1">Multi-pass membrane protein</topology>
    </subcellularLocation>
</comment>
<dbReference type="InterPro" id="IPR035952">
    <property type="entry name" value="Rhomboid-like_sf"/>
</dbReference>
<dbReference type="GO" id="GO:0050708">
    <property type="term" value="P:regulation of protein secretion"/>
    <property type="evidence" value="ECO:0007669"/>
    <property type="project" value="TreeGrafter"/>
</dbReference>
<comment type="caution">
    <text evidence="9">The sequence shown here is derived from an EMBL/GenBank/DDBJ whole genome shotgun (WGS) entry which is preliminary data.</text>
</comment>
<feature type="transmembrane region" description="Helical" evidence="7">
    <location>
        <begin position="297"/>
        <end position="314"/>
    </location>
</feature>
<feature type="transmembrane region" description="Helical" evidence="7">
    <location>
        <begin position="182"/>
        <end position="203"/>
    </location>
</feature>
<dbReference type="SUPFAM" id="SSF144091">
    <property type="entry name" value="Rhomboid-like"/>
    <property type="match status" value="1"/>
</dbReference>
<dbReference type="PANTHER" id="PTHR45965">
    <property type="entry name" value="INACTIVE RHOMBOID PROTEIN"/>
    <property type="match status" value="1"/>
</dbReference>
<dbReference type="AlphaFoldDB" id="A0A507C3C2"/>